<dbReference type="EMBL" id="VCKW01000157">
    <property type="protein sequence ID" value="TMQ92809.1"/>
    <property type="molecule type" value="Genomic_DNA"/>
</dbReference>
<name>A0A5C4J7Y3_9ACTN</name>
<protein>
    <submittedName>
        <fullName evidence="2">DUF397 domain-containing protein</fullName>
    </submittedName>
</protein>
<comment type="caution">
    <text evidence="2">The sequence shown here is derived from an EMBL/GenBank/DDBJ whole genome shotgun (WGS) entry which is preliminary data.</text>
</comment>
<proteinExistence type="predicted"/>
<evidence type="ECO:0000259" key="1">
    <source>
        <dbReference type="Pfam" id="PF04149"/>
    </source>
</evidence>
<organism evidence="2 3">
    <name type="scientific">Actinomadura soli</name>
    <dbReference type="NCBI Taxonomy" id="2508997"/>
    <lineage>
        <taxon>Bacteria</taxon>
        <taxon>Bacillati</taxon>
        <taxon>Actinomycetota</taxon>
        <taxon>Actinomycetes</taxon>
        <taxon>Streptosporangiales</taxon>
        <taxon>Thermomonosporaceae</taxon>
        <taxon>Actinomadura</taxon>
    </lineage>
</organism>
<evidence type="ECO:0000313" key="3">
    <source>
        <dbReference type="Proteomes" id="UP000309174"/>
    </source>
</evidence>
<gene>
    <name evidence="2" type="ORF">ETD83_26630</name>
</gene>
<sequence>MTTWRKSTRSEAHGNCVELAGLPHAIAIRDSKAPDKGHLNLTPVAFADLLVRARRDELSL</sequence>
<dbReference type="Proteomes" id="UP000309174">
    <property type="component" value="Unassembled WGS sequence"/>
</dbReference>
<dbReference type="Pfam" id="PF04149">
    <property type="entry name" value="DUF397"/>
    <property type="match status" value="1"/>
</dbReference>
<dbReference type="RefSeq" id="WP_138647948.1">
    <property type="nucleotide sequence ID" value="NZ_VCKW01000157.1"/>
</dbReference>
<feature type="domain" description="DUF397" evidence="1">
    <location>
        <begin position="3"/>
        <end position="53"/>
    </location>
</feature>
<accession>A0A5C4J7Y3</accession>
<dbReference type="InterPro" id="IPR007278">
    <property type="entry name" value="DUF397"/>
</dbReference>
<reference evidence="2 3" key="1">
    <citation type="submission" date="2019-05" db="EMBL/GenBank/DDBJ databases">
        <title>Draft genome sequence of Actinomadura sp. 14C53.</title>
        <authorList>
            <person name="Saricaoglu S."/>
            <person name="Isik K."/>
        </authorList>
    </citation>
    <scope>NUCLEOTIDE SEQUENCE [LARGE SCALE GENOMIC DNA]</scope>
    <source>
        <strain evidence="2 3">14C53</strain>
    </source>
</reference>
<dbReference type="OrthoDB" id="3482566at2"/>
<dbReference type="AlphaFoldDB" id="A0A5C4J7Y3"/>
<keyword evidence="3" id="KW-1185">Reference proteome</keyword>
<evidence type="ECO:0000313" key="2">
    <source>
        <dbReference type="EMBL" id="TMQ92809.1"/>
    </source>
</evidence>